<dbReference type="CDD" id="cd01728">
    <property type="entry name" value="LSm1"/>
    <property type="match status" value="1"/>
</dbReference>
<dbReference type="InterPro" id="IPR044642">
    <property type="entry name" value="PTHR15588"/>
</dbReference>
<accession>A0A3M6YU78</accession>
<feature type="compositionally biased region" description="Basic and acidic residues" evidence="12">
    <location>
        <begin position="1098"/>
        <end position="1107"/>
    </location>
</feature>
<dbReference type="GO" id="GO:0003729">
    <property type="term" value="F:mRNA binding"/>
    <property type="evidence" value="ECO:0007669"/>
    <property type="project" value="TreeGrafter"/>
</dbReference>
<keyword evidence="6" id="KW-0694">RNA-binding</keyword>
<evidence type="ECO:0000256" key="3">
    <source>
        <dbReference type="ARBA" id="ARBA00022490"/>
    </source>
</evidence>
<dbReference type="InterPro" id="IPR010920">
    <property type="entry name" value="LSM_dom_sf"/>
</dbReference>
<feature type="compositionally biased region" description="Acidic residues" evidence="12">
    <location>
        <begin position="1186"/>
        <end position="1217"/>
    </location>
</feature>
<feature type="region of interest" description="Disordered" evidence="12">
    <location>
        <begin position="348"/>
        <end position="468"/>
    </location>
</feature>
<dbReference type="PANTHER" id="PTHR15588:SF8">
    <property type="entry name" value="U6 SNRNA-ASSOCIATED SM-LIKE PROTEIN LSM1"/>
    <property type="match status" value="1"/>
</dbReference>
<feature type="compositionally biased region" description="Basic and acidic residues" evidence="12">
    <location>
        <begin position="770"/>
        <end position="782"/>
    </location>
</feature>
<evidence type="ECO:0000256" key="11">
    <source>
        <dbReference type="ARBA" id="ARBA00067756"/>
    </source>
</evidence>
<dbReference type="SMART" id="SM00651">
    <property type="entry name" value="Sm"/>
    <property type="match status" value="1"/>
</dbReference>
<dbReference type="GO" id="GO:0006397">
    <property type="term" value="P:mRNA processing"/>
    <property type="evidence" value="ECO:0007669"/>
    <property type="project" value="UniProtKB-KW"/>
</dbReference>
<keyword evidence="4" id="KW-0597">Phosphoprotein</keyword>
<keyword evidence="7" id="KW-0508">mRNA splicing</keyword>
<feature type="compositionally biased region" description="Low complexity" evidence="12">
    <location>
        <begin position="325"/>
        <end position="335"/>
    </location>
</feature>
<dbReference type="InterPro" id="IPR001163">
    <property type="entry name" value="Sm_dom_euk/arc"/>
</dbReference>
<dbReference type="VEuPathDB" id="FungiDB:BTJ68_14600"/>
<keyword evidence="5" id="KW-0507">mRNA processing</keyword>
<feature type="compositionally biased region" description="Basic and acidic residues" evidence="12">
    <location>
        <begin position="1045"/>
        <end position="1055"/>
    </location>
</feature>
<feature type="domain" description="Sm" evidence="13">
    <location>
        <begin position="46"/>
        <end position="125"/>
    </location>
</feature>
<evidence type="ECO:0000259" key="13">
    <source>
        <dbReference type="PROSITE" id="PS52002"/>
    </source>
</evidence>
<feature type="region of interest" description="Disordered" evidence="12">
    <location>
        <begin position="227"/>
        <end position="335"/>
    </location>
</feature>
<feature type="region of interest" description="Disordered" evidence="12">
    <location>
        <begin position="1"/>
        <end position="41"/>
    </location>
</feature>
<name>A0A3M6YU78_HORWE</name>
<comment type="caution">
    <text evidence="14">The sequence shown here is derived from an EMBL/GenBank/DDBJ whole genome shotgun (WGS) entry which is preliminary data.</text>
</comment>
<feature type="compositionally biased region" description="Basic and acidic residues" evidence="12">
    <location>
        <begin position="1169"/>
        <end position="1185"/>
    </location>
</feature>
<dbReference type="AlphaFoldDB" id="A0A3M6YU78"/>
<feature type="compositionally biased region" description="Pro residues" evidence="12">
    <location>
        <begin position="11"/>
        <end position="41"/>
    </location>
</feature>
<dbReference type="GO" id="GO:0000290">
    <property type="term" value="P:deadenylation-dependent decapping of nuclear-transcribed mRNA"/>
    <property type="evidence" value="ECO:0007669"/>
    <property type="project" value="TreeGrafter"/>
</dbReference>
<evidence type="ECO:0000256" key="8">
    <source>
        <dbReference type="ARBA" id="ARBA00023274"/>
    </source>
</evidence>
<dbReference type="PROSITE" id="PS52002">
    <property type="entry name" value="SM"/>
    <property type="match status" value="1"/>
</dbReference>
<dbReference type="GO" id="GO:0008380">
    <property type="term" value="P:RNA splicing"/>
    <property type="evidence" value="ECO:0007669"/>
    <property type="project" value="UniProtKB-KW"/>
</dbReference>
<evidence type="ECO:0000256" key="7">
    <source>
        <dbReference type="ARBA" id="ARBA00023187"/>
    </source>
</evidence>
<dbReference type="PANTHER" id="PTHR15588">
    <property type="entry name" value="LSM1"/>
    <property type="match status" value="1"/>
</dbReference>
<evidence type="ECO:0000256" key="1">
    <source>
        <dbReference type="ARBA" id="ARBA00004201"/>
    </source>
</evidence>
<comment type="function">
    <text evidence="9">Plays a role in the degradation of histone mRNAs, the only eukaryotic mRNAs that are not polyadenylated. Probably also part of an LSm subunits-containing complex involved in the general process of mRNA degradation.</text>
</comment>
<organism evidence="14 15">
    <name type="scientific">Hortaea werneckii</name>
    <name type="common">Black yeast</name>
    <name type="synonym">Cladosporium werneckii</name>
    <dbReference type="NCBI Taxonomy" id="91943"/>
    <lineage>
        <taxon>Eukaryota</taxon>
        <taxon>Fungi</taxon>
        <taxon>Dikarya</taxon>
        <taxon>Ascomycota</taxon>
        <taxon>Pezizomycotina</taxon>
        <taxon>Dothideomycetes</taxon>
        <taxon>Dothideomycetidae</taxon>
        <taxon>Mycosphaerellales</taxon>
        <taxon>Teratosphaeriaceae</taxon>
        <taxon>Hortaea</taxon>
    </lineage>
</organism>
<feature type="compositionally biased region" description="Pro residues" evidence="12">
    <location>
        <begin position="591"/>
        <end position="604"/>
    </location>
</feature>
<evidence type="ECO:0000256" key="12">
    <source>
        <dbReference type="SAM" id="MobiDB-lite"/>
    </source>
</evidence>
<dbReference type="GO" id="GO:1990726">
    <property type="term" value="C:Lsm1-7-Pat1 complex"/>
    <property type="evidence" value="ECO:0007669"/>
    <property type="project" value="TreeGrafter"/>
</dbReference>
<feature type="region of interest" description="Disordered" evidence="12">
    <location>
        <begin position="570"/>
        <end position="687"/>
    </location>
</feature>
<comment type="subunit">
    <text evidence="10">Interacts with SLBP; interaction with SLBP occurs when histone mRNA is being rapidly degraded during the S phase. LSm subunits form a heteromer with a donut shape.</text>
</comment>
<feature type="compositionally biased region" description="Polar residues" evidence="12">
    <location>
        <begin position="254"/>
        <end position="271"/>
    </location>
</feature>
<feature type="compositionally biased region" description="Basic residues" evidence="12">
    <location>
        <begin position="305"/>
        <end position="315"/>
    </location>
</feature>
<dbReference type="Gene3D" id="2.30.30.100">
    <property type="match status" value="1"/>
</dbReference>
<dbReference type="Pfam" id="PF01423">
    <property type="entry name" value="LSM"/>
    <property type="match status" value="1"/>
</dbReference>
<evidence type="ECO:0000256" key="6">
    <source>
        <dbReference type="ARBA" id="ARBA00022884"/>
    </source>
</evidence>
<comment type="similarity">
    <text evidence="2">Belongs to the snRNP Sm proteins family.</text>
</comment>
<keyword evidence="8" id="KW-0687">Ribonucleoprotein</keyword>
<reference evidence="14 15" key="1">
    <citation type="journal article" date="2018" name="BMC Genomics">
        <title>Genomic evidence for intraspecific hybridization in a clonal and extremely halotolerant yeast.</title>
        <authorList>
            <person name="Gostincar C."/>
            <person name="Stajich J.E."/>
            <person name="Zupancic J."/>
            <person name="Zalar P."/>
            <person name="Gunde-Cimerman N."/>
        </authorList>
    </citation>
    <scope>NUCLEOTIDE SEQUENCE [LARGE SCALE GENOMIC DNA]</scope>
    <source>
        <strain evidence="14 15">EXF-6654</strain>
    </source>
</reference>
<evidence type="ECO:0000256" key="9">
    <source>
        <dbReference type="ARBA" id="ARBA00056858"/>
    </source>
</evidence>
<evidence type="ECO:0000313" key="15">
    <source>
        <dbReference type="Proteomes" id="UP000282582"/>
    </source>
</evidence>
<feature type="compositionally biased region" description="Acidic residues" evidence="12">
    <location>
        <begin position="419"/>
        <end position="442"/>
    </location>
</feature>
<evidence type="ECO:0000256" key="4">
    <source>
        <dbReference type="ARBA" id="ARBA00022553"/>
    </source>
</evidence>
<dbReference type="GO" id="GO:0000932">
    <property type="term" value="C:P-body"/>
    <property type="evidence" value="ECO:0007669"/>
    <property type="project" value="UniProtKB-SubCell"/>
</dbReference>
<evidence type="ECO:0000313" key="14">
    <source>
        <dbReference type="EMBL" id="RMY06605.1"/>
    </source>
</evidence>
<evidence type="ECO:0000256" key="5">
    <source>
        <dbReference type="ARBA" id="ARBA00022664"/>
    </source>
</evidence>
<feature type="compositionally biased region" description="Pro residues" evidence="12">
    <location>
        <begin position="755"/>
        <end position="769"/>
    </location>
</feature>
<dbReference type="InterPro" id="IPR034104">
    <property type="entry name" value="Lsm1"/>
</dbReference>
<feature type="compositionally biased region" description="Basic and acidic residues" evidence="12">
    <location>
        <begin position="861"/>
        <end position="881"/>
    </location>
</feature>
<feature type="compositionally biased region" description="Basic residues" evidence="12">
    <location>
        <begin position="851"/>
        <end position="860"/>
    </location>
</feature>
<feature type="region of interest" description="Disordered" evidence="12">
    <location>
        <begin position="706"/>
        <end position="788"/>
    </location>
</feature>
<feature type="region of interest" description="Disordered" evidence="12">
    <location>
        <begin position="846"/>
        <end position="890"/>
    </location>
</feature>
<keyword evidence="3" id="KW-0963">Cytoplasm</keyword>
<sequence>MERLTLTDAPPGVPPPGPPNQPPMMMPPPGPSGPPPVPQLPPQMFTTAAQLLDLTDKKLMIALRDGRKLIGVLRSWDQFGNLVLQDTIERLFVNSKGQALWADIERGLFLVRGENVSLLGEIDLDKDDYIPEPYKQAPVEQVFALKKTEEVEKKRLDKRRNKKLAEHGFEGEHSGEAILLVPAQPTFTDALFQKSTSPFPCELHYTVNIIATITADIEIIRTTSGLDPAEFGTRSSRRGESPQRKPLTLRLRKAQSTSQAMDAGEMSQQVPAATEGDMQPNHHANATGTAITDGNIAGATQPASKRPKLKLKNTRRASAQSVDNATSASSADSDTIAVQQKSEVVNAAAKKQVANEPVVNNDDSDSPLSDLEELGRRADAGRVPSPSNSPNSRANRPWGRKGKAPAVSETEEGNKMTEVDNDQVEELEIDPNEDQGFEDTDYSESHDDRDVISINSDNDGQKTETRPSGLLERPWKVKGFDRDMRQRWESMYCTMETRPLCGSWDLTEDYQREKDIEMQRYAKDFPLSEWVIGKDAAYEAFSQAQQRCRLRELGVLIYGQRSIHEMIPNSTPFARAMPGPSDSPGQHVHMPPQPHYPQRHPPMAGPDDGRPQSGPQLHGPFGPPTPRGIPNHMHPPLPQQVLRSQPNARPINVPPGPHPEQQMAHRPSSGMPPTGLHPDQASMPLMSHMPHGLPYAVPPHMMSHANLPMHAPHPLHGAPHGMPQQPPGVHHVPVPQPAGSAAPKKQSRPKKETPQPEPPPPPPPTPPYPLRERPMPRKEFNKTGKKNMRKQAEALEFPWHRKLDFYKARADAKWDDSQYDKDVLDEMAAVRERNLPIITRLDEELAEKQRNQRNKRKKGQARNDADGSDDGKKPEGEEQKTARKNANIGGDPYYSGNYSFATEGDRQKALALQRKTPDEIIEAAEERKIDWDLCKEIYICWNPGKKGLTQDLVQAKFRIFDTLITRKQLQDVPILTRRAAECIVDFCPDLLWRETLLRIVSEAGYGNKDVRDRFCYNGCHNDKATVTKRIAAALGQKQMAGARTKMRDESAKKAEDDIEMAGTSETEAAPANTKGESAGESSTQGGKKGKRGQAAGSSKDRYHPGEEEWHEANKADFANYIRFFGKRPGTRVWHAGEKRKMMSDAENAAAGSEPGAIGGSGAVSSPMSPDKRADREAGITKTNEHGDEEPNDSGEDDDAVSEQPDDIFSDDEERGDA</sequence>
<dbReference type="VEuPathDB" id="FungiDB:BTJ68_07918"/>
<proteinExistence type="inferred from homology"/>
<dbReference type="EMBL" id="QWIK01000414">
    <property type="protein sequence ID" value="RMY06605.1"/>
    <property type="molecule type" value="Genomic_DNA"/>
</dbReference>
<feature type="compositionally biased region" description="Low complexity" evidence="12">
    <location>
        <begin position="382"/>
        <end position="397"/>
    </location>
</feature>
<evidence type="ECO:0000256" key="10">
    <source>
        <dbReference type="ARBA" id="ARBA00062159"/>
    </source>
</evidence>
<feature type="compositionally biased region" description="Low complexity" evidence="12">
    <location>
        <begin position="707"/>
        <end position="733"/>
    </location>
</feature>
<feature type="region of interest" description="Disordered" evidence="12">
    <location>
        <begin position="1037"/>
        <end position="1107"/>
    </location>
</feature>
<dbReference type="FunFam" id="2.30.30.100:FF:000021">
    <property type="entry name" value="U6 snRNA-associated Sm-like protein LSm1"/>
    <property type="match status" value="1"/>
</dbReference>
<dbReference type="SUPFAM" id="SSF50182">
    <property type="entry name" value="Sm-like ribonucleoproteins"/>
    <property type="match status" value="1"/>
</dbReference>
<gene>
    <name evidence="14" type="ORF">D0868_05784</name>
</gene>
<comment type="subcellular location">
    <subcellularLocation>
        <location evidence="1">Cytoplasm</location>
        <location evidence="1">P-body</location>
    </subcellularLocation>
</comment>
<protein>
    <recommendedName>
        <fullName evidence="11">U6 snRNA-associated Sm-like protein LSm1</fullName>
    </recommendedName>
</protein>
<feature type="compositionally biased region" description="Pro residues" evidence="12">
    <location>
        <begin position="621"/>
        <end position="638"/>
    </location>
</feature>
<dbReference type="GO" id="GO:1990904">
    <property type="term" value="C:ribonucleoprotein complex"/>
    <property type="evidence" value="ECO:0007669"/>
    <property type="project" value="UniProtKB-KW"/>
</dbReference>
<evidence type="ECO:0000256" key="2">
    <source>
        <dbReference type="ARBA" id="ARBA00006850"/>
    </source>
</evidence>
<dbReference type="InterPro" id="IPR047575">
    <property type="entry name" value="Sm"/>
</dbReference>
<feature type="region of interest" description="Disordered" evidence="12">
    <location>
        <begin position="1135"/>
        <end position="1217"/>
    </location>
</feature>
<feature type="compositionally biased region" description="Polar residues" evidence="12">
    <location>
        <begin position="282"/>
        <end position="292"/>
    </location>
</feature>
<dbReference type="Proteomes" id="UP000282582">
    <property type="component" value="Unassembled WGS sequence"/>
</dbReference>